<accession>A0A8T0RNC4</accession>
<evidence type="ECO:0000313" key="2">
    <source>
        <dbReference type="EMBL" id="KAG2586123.1"/>
    </source>
</evidence>
<keyword evidence="3" id="KW-1185">Reference proteome</keyword>
<name>A0A8T0RNC4_PANVG</name>
<feature type="region of interest" description="Disordered" evidence="1">
    <location>
        <begin position="158"/>
        <end position="182"/>
    </location>
</feature>
<organism evidence="2 3">
    <name type="scientific">Panicum virgatum</name>
    <name type="common">Blackwell switchgrass</name>
    <dbReference type="NCBI Taxonomy" id="38727"/>
    <lineage>
        <taxon>Eukaryota</taxon>
        <taxon>Viridiplantae</taxon>
        <taxon>Streptophyta</taxon>
        <taxon>Embryophyta</taxon>
        <taxon>Tracheophyta</taxon>
        <taxon>Spermatophyta</taxon>
        <taxon>Magnoliopsida</taxon>
        <taxon>Liliopsida</taxon>
        <taxon>Poales</taxon>
        <taxon>Poaceae</taxon>
        <taxon>PACMAD clade</taxon>
        <taxon>Panicoideae</taxon>
        <taxon>Panicodae</taxon>
        <taxon>Paniceae</taxon>
        <taxon>Panicinae</taxon>
        <taxon>Panicum</taxon>
        <taxon>Panicum sect. Hiantes</taxon>
    </lineage>
</organism>
<proteinExistence type="predicted"/>
<protein>
    <submittedName>
        <fullName evidence="2">Uncharacterized protein</fullName>
    </submittedName>
</protein>
<gene>
    <name evidence="2" type="ORF">PVAP13_5NG025408</name>
</gene>
<dbReference type="Proteomes" id="UP000823388">
    <property type="component" value="Chromosome 5N"/>
</dbReference>
<dbReference type="AlphaFoldDB" id="A0A8T0RNC4"/>
<sequence>MGDEQMGHQTHRLPPCAYVLIRRVSDEQTAGDGAAQKRPSAHAVSAGLAGDPLSEMTDRWQGIVVAGRGDGRTAPARRSRALDSGSGPWRARSRSTRARARYCSHQFTCRSRQAPADRIPAAVVCRGHNMPAPHGLWHAHGAYTARLDAGAATTTRISRAGTTSPGERERRRERAPVRKGTSPVGLAVAFAMAPLTSRKG</sequence>
<evidence type="ECO:0000256" key="1">
    <source>
        <dbReference type="SAM" id="MobiDB-lite"/>
    </source>
</evidence>
<comment type="caution">
    <text evidence="2">The sequence shown here is derived from an EMBL/GenBank/DDBJ whole genome shotgun (WGS) entry which is preliminary data.</text>
</comment>
<reference evidence="2" key="1">
    <citation type="submission" date="2020-05" db="EMBL/GenBank/DDBJ databases">
        <title>WGS assembly of Panicum virgatum.</title>
        <authorList>
            <person name="Lovell J.T."/>
            <person name="Jenkins J."/>
            <person name="Shu S."/>
            <person name="Juenger T.E."/>
            <person name="Schmutz J."/>
        </authorList>
    </citation>
    <scope>NUCLEOTIDE SEQUENCE</scope>
    <source>
        <strain evidence="2">AP13</strain>
    </source>
</reference>
<feature type="compositionally biased region" description="Basic and acidic residues" evidence="1">
    <location>
        <begin position="166"/>
        <end position="176"/>
    </location>
</feature>
<feature type="region of interest" description="Disordered" evidence="1">
    <location>
        <begin position="69"/>
        <end position="93"/>
    </location>
</feature>
<feature type="region of interest" description="Disordered" evidence="1">
    <location>
        <begin position="29"/>
        <end position="52"/>
    </location>
</feature>
<dbReference type="EMBL" id="CM029046">
    <property type="protein sequence ID" value="KAG2586123.1"/>
    <property type="molecule type" value="Genomic_DNA"/>
</dbReference>
<evidence type="ECO:0000313" key="3">
    <source>
        <dbReference type="Proteomes" id="UP000823388"/>
    </source>
</evidence>